<evidence type="ECO:0000256" key="6">
    <source>
        <dbReference type="SAM" id="Phobius"/>
    </source>
</evidence>
<accession>A0A7H5A3L8</accession>
<reference evidence="7 8" key="1">
    <citation type="submission" date="2014-01" db="EMBL/GenBank/DDBJ databases">
        <title>The Genome Sequence of Klebsiella oxytoca MGH 27.</title>
        <authorList>
            <consortium name="The Broad Institute Genomics Platform"/>
            <consortium name="The Broad Institute Genome Sequencing Center for Infectious Disease"/>
            <person name="Murphy C."/>
            <person name="Cosimi L."/>
            <person name="Cerqueira G."/>
            <person name="Feldgarden M."/>
            <person name="Earl A."/>
            <person name="Hung D."/>
            <person name="Onderdonk A.B."/>
            <person name="Ferraro M.J."/>
            <person name="Hooper D."/>
            <person name="Dekker J."/>
            <person name="O'Brien T."/>
            <person name="Huang S."/>
            <person name="Quan V."/>
            <person name="Ernst C."/>
            <person name="Delaney M."/>
            <person name="DuBois A."/>
            <person name="Kim D.S."/>
            <person name="Young S.K."/>
            <person name="Zeng Q."/>
            <person name="Gargeya S."/>
            <person name="Fitzgerald M."/>
            <person name="Abouelleil A."/>
            <person name="Alvarado L."/>
            <person name="Berlin A.M."/>
            <person name="Chapman S.B."/>
            <person name="Gainer-Dewar J."/>
            <person name="Goldberg J."/>
            <person name="Gnerre S."/>
            <person name="Griggs A."/>
            <person name="Gujja S."/>
            <person name="Hansen M."/>
            <person name="Howarth C."/>
            <person name="Imamovic A."/>
            <person name="Ireland A."/>
            <person name="Larimer J."/>
            <person name="McCowan C."/>
            <person name="Murphy C."/>
            <person name="Pearson M."/>
            <person name="Poon T.W."/>
            <person name="Priest M."/>
            <person name="Roberts A."/>
            <person name="Saif S."/>
            <person name="Shea T."/>
            <person name="Sykes S."/>
            <person name="Wortman J."/>
            <person name="Nusbaum C."/>
            <person name="Birren B."/>
        </authorList>
    </citation>
    <scope>NUCLEOTIDE SEQUENCE [LARGE SCALE GENOMIC DNA]</scope>
    <source>
        <strain evidence="7 8">MGH 27</strain>
    </source>
</reference>
<dbReference type="PANTHER" id="PTHR30028:SF0">
    <property type="entry name" value="PROTEIN ALUMINUM SENSITIVE 3"/>
    <property type="match status" value="1"/>
</dbReference>
<evidence type="ECO:0000313" key="8">
    <source>
        <dbReference type="Proteomes" id="UP000020202"/>
    </source>
</evidence>
<comment type="subcellular location">
    <subcellularLocation>
        <location evidence="1">Membrane</location>
        <topology evidence="1">Multi-pass membrane protein</topology>
    </subcellularLocation>
</comment>
<dbReference type="NCBIfam" id="TIGR00245">
    <property type="entry name" value="iron efflux ABC transporter permease subunit FetB"/>
    <property type="match status" value="1"/>
</dbReference>
<dbReference type="InterPro" id="IPR056728">
    <property type="entry name" value="FetB"/>
</dbReference>
<evidence type="ECO:0000256" key="2">
    <source>
        <dbReference type="ARBA" id="ARBA00005268"/>
    </source>
</evidence>
<evidence type="ECO:0000256" key="1">
    <source>
        <dbReference type="ARBA" id="ARBA00004141"/>
    </source>
</evidence>
<protein>
    <submittedName>
        <fullName evidence="7">Inner membrane protein YbbM</fullName>
    </submittedName>
</protein>
<gene>
    <name evidence="7" type="ORF">L373_04655</name>
</gene>
<feature type="transmembrane region" description="Helical" evidence="6">
    <location>
        <begin position="123"/>
        <end position="142"/>
    </location>
</feature>
<organism evidence="7 8">
    <name type="scientific">Klebsiella michiganensis</name>
    <dbReference type="NCBI Taxonomy" id="1134687"/>
    <lineage>
        <taxon>Bacteria</taxon>
        <taxon>Pseudomonadati</taxon>
        <taxon>Pseudomonadota</taxon>
        <taxon>Gammaproteobacteria</taxon>
        <taxon>Enterobacterales</taxon>
        <taxon>Enterobacteriaceae</taxon>
        <taxon>Klebsiella/Raoultella group</taxon>
        <taxon>Klebsiella</taxon>
    </lineage>
</organism>
<dbReference type="PANTHER" id="PTHR30028">
    <property type="entry name" value="UPF0014 INNER MEMBRANE PROTEIN YBBM-RELATED"/>
    <property type="match status" value="1"/>
</dbReference>
<proteinExistence type="inferred from homology"/>
<sequence>MNGHNITNESLALSMVLVLVAIVVSYREKLALEKDIIWSICRAIVQLIIVGYVLKYIFNVNHAVLTLLMVLFICFNAAWNAKKRSKYIDKAFVSSFIAITTGAGLTLAVLVFSGSIAFVPMQVIPIAGMVAGNAMVAVGLCYNNMGQCFSSEQQQIQEKLSLGATPKMASARLIRDSIRAALIPTVDSAKTVGLVSLPGMMSGLIFAGIDPVKAIKYQIMVTFMLLSTASLSTIIAGYLTYLKFFNARHQLVVTQLKNARNLSPGCGVNALPGLLARRRR</sequence>
<dbReference type="AlphaFoldDB" id="A0A7H5A3L8"/>
<name>A0A7H5A3L8_9ENTR</name>
<dbReference type="EMBL" id="JCNZ01000016">
    <property type="protein sequence ID" value="EWF81954.1"/>
    <property type="molecule type" value="Genomic_DNA"/>
</dbReference>
<feature type="transmembrane region" description="Helical" evidence="6">
    <location>
        <begin position="191"/>
        <end position="209"/>
    </location>
</feature>
<keyword evidence="5 6" id="KW-0472">Membrane</keyword>
<keyword evidence="4 6" id="KW-1133">Transmembrane helix</keyword>
<evidence type="ECO:0000313" key="7">
    <source>
        <dbReference type="EMBL" id="EWF81954.1"/>
    </source>
</evidence>
<feature type="transmembrane region" description="Helical" evidence="6">
    <location>
        <begin position="36"/>
        <end position="54"/>
    </location>
</feature>
<dbReference type="Proteomes" id="UP000020202">
    <property type="component" value="Unassembled WGS sequence"/>
</dbReference>
<dbReference type="GO" id="GO:0005886">
    <property type="term" value="C:plasma membrane"/>
    <property type="evidence" value="ECO:0007669"/>
    <property type="project" value="TreeGrafter"/>
</dbReference>
<feature type="transmembrane region" description="Helical" evidence="6">
    <location>
        <begin position="215"/>
        <end position="241"/>
    </location>
</feature>
<feature type="transmembrane region" description="Helical" evidence="6">
    <location>
        <begin position="91"/>
        <end position="117"/>
    </location>
</feature>
<comment type="caution">
    <text evidence="7">The sequence shown here is derived from an EMBL/GenBank/DDBJ whole genome shotgun (WGS) entry which is preliminary data.</text>
</comment>
<feature type="transmembrane region" description="Helical" evidence="6">
    <location>
        <begin position="6"/>
        <end position="24"/>
    </location>
</feature>
<dbReference type="InterPro" id="IPR005226">
    <property type="entry name" value="UPF0014_fam"/>
</dbReference>
<evidence type="ECO:0000256" key="3">
    <source>
        <dbReference type="ARBA" id="ARBA00022692"/>
    </source>
</evidence>
<comment type="similarity">
    <text evidence="2">Belongs to the UPF0014 family.</text>
</comment>
<evidence type="ECO:0000256" key="4">
    <source>
        <dbReference type="ARBA" id="ARBA00022989"/>
    </source>
</evidence>
<feature type="transmembrane region" description="Helical" evidence="6">
    <location>
        <begin position="60"/>
        <end position="79"/>
    </location>
</feature>
<evidence type="ECO:0000256" key="5">
    <source>
        <dbReference type="ARBA" id="ARBA00023136"/>
    </source>
</evidence>
<keyword evidence="3 6" id="KW-0812">Transmembrane</keyword>
<dbReference type="Pfam" id="PF03649">
    <property type="entry name" value="UPF0014"/>
    <property type="match status" value="1"/>
</dbReference>